<evidence type="ECO:0000313" key="2">
    <source>
        <dbReference type="Proteomes" id="UP000017980"/>
    </source>
</evidence>
<organism evidence="1 2">
    <name type="scientific">Intestinibacter bartlettii CAG:1329</name>
    <dbReference type="NCBI Taxonomy" id="1263063"/>
    <lineage>
        <taxon>Bacteria</taxon>
        <taxon>Bacillati</taxon>
        <taxon>Bacillota</taxon>
        <taxon>Clostridia</taxon>
        <taxon>Peptostreptococcales</taxon>
        <taxon>Peptostreptococcaceae</taxon>
        <taxon>Intestinibacter</taxon>
    </lineage>
</organism>
<dbReference type="RefSeq" id="WP_022071572.1">
    <property type="nucleotide sequence ID" value="NZ_HF999326.1"/>
</dbReference>
<sequence>MINQRLKNKNFKKFFNLIQFVSFSNNMEYEEENDDVEDIKAGSFYTTPNGNNTSFSFFREDSYSYLTDYNYKEVDTDTIKKITKDCGYNP</sequence>
<proteinExistence type="predicted"/>
<dbReference type="EMBL" id="CBBD010000038">
    <property type="protein sequence ID" value="CDA10235.1"/>
    <property type="molecule type" value="Genomic_DNA"/>
</dbReference>
<protein>
    <submittedName>
        <fullName evidence="1">Uncharacterized protein</fullName>
    </submittedName>
</protein>
<gene>
    <name evidence="1" type="ORF">BN488_01274</name>
</gene>
<dbReference type="AlphaFoldDB" id="R5X621"/>
<accession>R5X621</accession>
<comment type="caution">
    <text evidence="1">The sequence shown here is derived from an EMBL/GenBank/DDBJ whole genome shotgun (WGS) entry which is preliminary data.</text>
</comment>
<name>R5X621_9FIRM</name>
<reference evidence="1" key="1">
    <citation type="submission" date="2012-11" db="EMBL/GenBank/DDBJ databases">
        <title>Dependencies among metagenomic species, viruses, plasmids and units of genetic variation.</title>
        <authorList>
            <person name="Nielsen H.B."/>
            <person name="Almeida M."/>
            <person name="Juncker A.S."/>
            <person name="Rasmussen S."/>
            <person name="Li J."/>
            <person name="Sunagawa S."/>
            <person name="Plichta D."/>
            <person name="Gautier L."/>
            <person name="Le Chatelier E."/>
            <person name="Peletier E."/>
            <person name="Bonde I."/>
            <person name="Nielsen T."/>
            <person name="Manichanh C."/>
            <person name="Arumugam M."/>
            <person name="Batto J."/>
            <person name="Santos M.B.Q.D."/>
            <person name="Blom N."/>
            <person name="Borruel N."/>
            <person name="Burgdorf K.S."/>
            <person name="Boumezbeur F."/>
            <person name="Casellas F."/>
            <person name="Dore J."/>
            <person name="Guarner F."/>
            <person name="Hansen T."/>
            <person name="Hildebrand F."/>
            <person name="Kaas R.S."/>
            <person name="Kennedy S."/>
            <person name="Kristiansen K."/>
            <person name="Kultima J.R."/>
            <person name="Leonard P."/>
            <person name="Levenez F."/>
            <person name="Lund O."/>
            <person name="Moumen B."/>
            <person name="Le Paslier D."/>
            <person name="Pons N."/>
            <person name="Pedersen O."/>
            <person name="Prifti E."/>
            <person name="Qin J."/>
            <person name="Raes J."/>
            <person name="Tap J."/>
            <person name="Tims S."/>
            <person name="Ussery D.W."/>
            <person name="Yamada T."/>
            <person name="MetaHit consortium"/>
            <person name="Renault P."/>
            <person name="Sicheritz-Ponten T."/>
            <person name="Bork P."/>
            <person name="Wang J."/>
            <person name="Brunak S."/>
            <person name="Ehrlich S.D."/>
        </authorList>
    </citation>
    <scope>NUCLEOTIDE SEQUENCE [LARGE SCALE GENOMIC DNA]</scope>
</reference>
<dbReference type="Proteomes" id="UP000017980">
    <property type="component" value="Unassembled WGS sequence"/>
</dbReference>
<evidence type="ECO:0000313" key="1">
    <source>
        <dbReference type="EMBL" id="CDA10235.1"/>
    </source>
</evidence>